<keyword evidence="10" id="KW-0460">Magnesium</keyword>
<proteinExistence type="inferred from homology"/>
<evidence type="ECO:0000256" key="4">
    <source>
        <dbReference type="ARBA" id="ARBA00022598"/>
    </source>
</evidence>
<dbReference type="Gene3D" id="2.40.50.140">
    <property type="entry name" value="Nucleic acid-binding proteins"/>
    <property type="match status" value="1"/>
</dbReference>
<dbReference type="Gene3D" id="3.40.50.10190">
    <property type="entry name" value="BRCT domain"/>
    <property type="match status" value="2"/>
</dbReference>
<organism evidence="20 21">
    <name type="scientific">Rhizoctonia solani</name>
    <dbReference type="NCBI Taxonomy" id="456999"/>
    <lineage>
        <taxon>Eukaryota</taxon>
        <taxon>Fungi</taxon>
        <taxon>Dikarya</taxon>
        <taxon>Basidiomycota</taxon>
        <taxon>Agaricomycotina</taxon>
        <taxon>Agaricomycetes</taxon>
        <taxon>Cantharellales</taxon>
        <taxon>Ceratobasidiaceae</taxon>
        <taxon>Rhizoctonia</taxon>
    </lineage>
</organism>
<keyword evidence="4 15" id="KW-0436">Ligase</keyword>
<evidence type="ECO:0000256" key="10">
    <source>
        <dbReference type="ARBA" id="ARBA00022842"/>
    </source>
</evidence>
<comment type="caution">
    <text evidence="20">The sequence shown here is derived from an EMBL/GenBank/DDBJ whole genome shotgun (WGS) entry which is preliminary data.</text>
</comment>
<comment type="catalytic activity">
    <reaction evidence="14 15">
        <text>ATP + (deoxyribonucleotide)n-3'-hydroxyl + 5'-phospho-(deoxyribonucleotide)m = (deoxyribonucleotide)n+m + AMP + diphosphate.</text>
        <dbReference type="EC" id="6.5.1.1"/>
    </reaction>
</comment>
<dbReference type="GO" id="GO:0032807">
    <property type="term" value="C:DNA ligase IV complex"/>
    <property type="evidence" value="ECO:0007669"/>
    <property type="project" value="TreeGrafter"/>
</dbReference>
<dbReference type="CDD" id="cd07903">
    <property type="entry name" value="Adenylation_DNA_ligase_IV"/>
    <property type="match status" value="1"/>
</dbReference>
<keyword evidence="6" id="KW-0677">Repeat</keyword>
<evidence type="ECO:0000256" key="12">
    <source>
        <dbReference type="ARBA" id="ARBA00023204"/>
    </source>
</evidence>
<dbReference type="EMBL" id="CAJMWZ010006826">
    <property type="protein sequence ID" value="CAE6528002.1"/>
    <property type="molecule type" value="Genomic_DNA"/>
</dbReference>
<dbReference type="PROSITE" id="PS00697">
    <property type="entry name" value="DNA_LIGASE_A1"/>
    <property type="match status" value="1"/>
</dbReference>
<dbReference type="Pfam" id="PF01068">
    <property type="entry name" value="DNA_ligase_A_M"/>
    <property type="match status" value="1"/>
</dbReference>
<evidence type="ECO:0000256" key="16">
    <source>
        <dbReference type="RuleBase" id="RU004196"/>
    </source>
</evidence>
<feature type="domain" description="BRCT" evidence="19">
    <location>
        <begin position="969"/>
        <end position="1080"/>
    </location>
</feature>
<dbReference type="Pfam" id="PF04679">
    <property type="entry name" value="DNA_ligase_A_C"/>
    <property type="match status" value="1"/>
</dbReference>
<dbReference type="NCBIfam" id="TIGR00574">
    <property type="entry name" value="dnl1"/>
    <property type="match status" value="1"/>
</dbReference>
<dbReference type="PANTHER" id="PTHR45997">
    <property type="entry name" value="DNA LIGASE 4"/>
    <property type="match status" value="1"/>
</dbReference>
<name>A0A8H3DF76_9AGAM</name>
<dbReference type="Gene3D" id="1.10.3260.10">
    <property type="entry name" value="DNA ligase, ATP-dependent, N-terminal domain"/>
    <property type="match status" value="1"/>
</dbReference>
<keyword evidence="12 15" id="KW-0234">DNA repair</keyword>
<dbReference type="PROSITE" id="PS50160">
    <property type="entry name" value="DNA_LIGASE_A3"/>
    <property type="match status" value="1"/>
</dbReference>
<evidence type="ECO:0000256" key="9">
    <source>
        <dbReference type="ARBA" id="ARBA00022840"/>
    </source>
</evidence>
<dbReference type="GO" id="GO:0006310">
    <property type="term" value="P:DNA recombination"/>
    <property type="evidence" value="ECO:0007669"/>
    <property type="project" value="UniProtKB-KW"/>
</dbReference>
<dbReference type="PANTHER" id="PTHR45997:SF1">
    <property type="entry name" value="DNA LIGASE 4"/>
    <property type="match status" value="1"/>
</dbReference>
<evidence type="ECO:0000256" key="3">
    <source>
        <dbReference type="ARBA" id="ARBA00007572"/>
    </source>
</evidence>
<keyword evidence="7 15" id="KW-0547">Nucleotide-binding</keyword>
<dbReference type="GO" id="GO:0006297">
    <property type="term" value="P:nucleotide-excision repair, DNA gap filling"/>
    <property type="evidence" value="ECO:0007669"/>
    <property type="project" value="TreeGrafter"/>
</dbReference>
<evidence type="ECO:0000256" key="13">
    <source>
        <dbReference type="ARBA" id="ARBA00023242"/>
    </source>
</evidence>
<evidence type="ECO:0000256" key="17">
    <source>
        <dbReference type="SAM" id="MobiDB-lite"/>
    </source>
</evidence>
<dbReference type="Gene3D" id="3.30.470.30">
    <property type="entry name" value="DNA ligase/mRNA capping enzyme"/>
    <property type="match status" value="1"/>
</dbReference>
<evidence type="ECO:0000256" key="2">
    <source>
        <dbReference type="ARBA" id="ARBA00004123"/>
    </source>
</evidence>
<feature type="domain" description="ATP-dependent DNA ligase family profile" evidence="18">
    <location>
        <begin position="412"/>
        <end position="552"/>
    </location>
</feature>
<keyword evidence="5" id="KW-0479">Metal-binding</keyword>
<dbReference type="AlphaFoldDB" id="A0A8H3DF76"/>
<dbReference type="EC" id="6.5.1.1" evidence="15"/>
<feature type="compositionally biased region" description="Basic and acidic residues" evidence="17">
    <location>
        <begin position="674"/>
        <end position="684"/>
    </location>
</feature>
<dbReference type="InterPro" id="IPR012309">
    <property type="entry name" value="DNA_ligase_ATP-dep_C"/>
</dbReference>
<dbReference type="Pfam" id="PF16589">
    <property type="entry name" value="BRCT_2"/>
    <property type="match status" value="1"/>
</dbReference>
<comment type="subcellular location">
    <subcellularLocation>
        <location evidence="2">Nucleus</location>
    </subcellularLocation>
</comment>
<sequence>MPGPPSPPLSAVGNDAMPEPSTVEPLPLLKPTGVFNHGPSPLFAKLADLFEALRMERRQEKRKTMLLRWFANWREKVGTDLYPALRLILPEKDRERAVYGLKESSLAKCFLAAMGIDPKSTDGKRVLNWKKPTPDNPTVGDFPTTLYEVLAPRCPNTHGTLTIDRFNELLDDLTKGARNLEMQMRVIRKICDACTAVEQRWIVRIILKGDILVPSFASPTPNPYIWADLAIQVKETSVLGVFHPDARDLFNTCSDLKRVAWELWNPERSLKDDERDVALWTPFQPMLCKRSKTLAEAVKLIQGYMAASATNKDSKGQFVIEEKLDGERMQLHKRGNAYFYSSRKGTDYTYLYGAHVGAGSLTPYIHTAFDDRIEDCILDGEMMVWDPMLDKYLAFGTLKTAAADTLGKVDSRDDDSPRPCFKVFDILLLRNPSSPGPRIFSSTPLSVRRKILGHVFQPIQGRFELATQSFGSNVKDVETALEKIVEERGEGLVLKAPDSPYVLAGREAFWVKVKPEYMDSMSDSVDVLVVAGNWGSGRRGGKVSALICAVRDDYSRAGVSETGLNVYATFVRVGTGLSIEDYDWVNKKKWIRMDKKAPPPHLKVSPSGKGEDKGDVYLDPEDWFIISVKAASITVTDEFGTNLTMRFPRCKVIRRDLAVDDCLTWSELRELHGGKRKDSDDRQVNAKRRKIGGRKPTTLSLSHQATDVKGIDVVSNLFEDMRFLVIPDLAGNDIVSKAVIEKLIHQHGGDFTQVMQGDNTLTVIYGGTKLTPQVKRITKREDMDILKPQWLTDSIEKGRLVPLQAKYYFFATKQAQEDEAYNMDNTEIEILTSHRGSKSSPAQPPPKSGRPLSPSSEADEWSEYLQPVSLEDVTKVPDDPSASDTQSEPEDLAEQLSDDEWTEVVSTPASAGVSRTKTAESSVGVPSEISLVHRSAPKQAPVVINSRYESSTVISAMRSEVSSTTSRLDQNLFFRNLCFYLDSPDNARQEGFLVSTSHENKIRLSTDRARKDILVHGGAIASGLSDSRLTHIVLHELDKSRRIELIRRTSKPKRRHVVLTDFISSCVSEGTLLDEDAFMP</sequence>
<evidence type="ECO:0000256" key="11">
    <source>
        <dbReference type="ARBA" id="ARBA00023172"/>
    </source>
</evidence>
<comment type="similarity">
    <text evidence="3 16">Belongs to the ATP-dependent DNA ligase family.</text>
</comment>
<dbReference type="InterPro" id="IPR012308">
    <property type="entry name" value="DNA_ligase_ATP-dep_N"/>
</dbReference>
<feature type="compositionally biased region" description="Polar residues" evidence="17">
    <location>
        <begin position="904"/>
        <end position="921"/>
    </location>
</feature>
<protein>
    <recommendedName>
        <fullName evidence="15">DNA ligase</fullName>
        <ecNumber evidence="15">6.5.1.1</ecNumber>
    </recommendedName>
</protein>
<keyword evidence="13" id="KW-0539">Nucleus</keyword>
<keyword evidence="11 15" id="KW-0233">DNA recombination</keyword>
<dbReference type="GO" id="GO:0003677">
    <property type="term" value="F:DNA binding"/>
    <property type="evidence" value="ECO:0007669"/>
    <property type="project" value="InterPro"/>
</dbReference>
<feature type="region of interest" description="Disordered" evidence="17">
    <location>
        <begin position="832"/>
        <end position="925"/>
    </location>
</feature>
<keyword evidence="9 15" id="KW-0067">ATP-binding</keyword>
<dbReference type="InterPro" id="IPR000977">
    <property type="entry name" value="DNA_ligase_ATP-dep"/>
</dbReference>
<evidence type="ECO:0000313" key="20">
    <source>
        <dbReference type="EMBL" id="CAE6528002.1"/>
    </source>
</evidence>
<evidence type="ECO:0000256" key="7">
    <source>
        <dbReference type="ARBA" id="ARBA00022741"/>
    </source>
</evidence>
<gene>
    <name evidence="20" type="ORF">RDB_LOCUS126507</name>
</gene>
<accession>A0A8H3DF76</accession>
<dbReference type="GO" id="GO:0006303">
    <property type="term" value="P:double-strand break repair via nonhomologous end joining"/>
    <property type="evidence" value="ECO:0007669"/>
    <property type="project" value="TreeGrafter"/>
</dbReference>
<dbReference type="PROSITE" id="PS50172">
    <property type="entry name" value="BRCT"/>
    <property type="match status" value="2"/>
</dbReference>
<evidence type="ECO:0000256" key="1">
    <source>
        <dbReference type="ARBA" id="ARBA00001946"/>
    </source>
</evidence>
<dbReference type="GO" id="GO:0005524">
    <property type="term" value="F:ATP binding"/>
    <property type="evidence" value="ECO:0007669"/>
    <property type="project" value="UniProtKB-KW"/>
</dbReference>
<feature type="compositionally biased region" description="Acidic residues" evidence="17">
    <location>
        <begin position="887"/>
        <end position="902"/>
    </location>
</feature>
<dbReference type="InterPro" id="IPR016059">
    <property type="entry name" value="DNA_ligase_ATP-dep_CS"/>
</dbReference>
<comment type="cofactor">
    <cofactor evidence="1">
        <name>Mg(2+)</name>
        <dbReference type="ChEBI" id="CHEBI:18420"/>
    </cofactor>
</comment>
<evidence type="ECO:0000259" key="19">
    <source>
        <dbReference type="PROSITE" id="PS50172"/>
    </source>
</evidence>
<dbReference type="SUPFAM" id="SSF56091">
    <property type="entry name" value="DNA ligase/mRNA capping enzyme, catalytic domain"/>
    <property type="match status" value="1"/>
</dbReference>
<feature type="domain" description="BRCT" evidence="19">
    <location>
        <begin position="713"/>
        <end position="808"/>
    </location>
</feature>
<keyword evidence="8 15" id="KW-0227">DNA damage</keyword>
<dbReference type="InterPro" id="IPR012340">
    <property type="entry name" value="NA-bd_OB-fold"/>
</dbReference>
<dbReference type="GO" id="GO:0003910">
    <property type="term" value="F:DNA ligase (ATP) activity"/>
    <property type="evidence" value="ECO:0007669"/>
    <property type="project" value="UniProtKB-EC"/>
</dbReference>
<dbReference type="SMART" id="SM00292">
    <property type="entry name" value="BRCT"/>
    <property type="match status" value="1"/>
</dbReference>
<dbReference type="Proteomes" id="UP000663850">
    <property type="component" value="Unassembled WGS sequence"/>
</dbReference>
<reference evidence="20" key="1">
    <citation type="submission" date="2021-01" db="EMBL/GenBank/DDBJ databases">
        <authorList>
            <person name="Kaushik A."/>
        </authorList>
    </citation>
    <scope>NUCLEOTIDE SEQUENCE</scope>
    <source>
        <strain evidence="20">Type strain: AG8-Rh-89/</strain>
    </source>
</reference>
<dbReference type="InterPro" id="IPR044125">
    <property type="entry name" value="Adenylation_DNA_ligase_IV"/>
</dbReference>
<evidence type="ECO:0000256" key="14">
    <source>
        <dbReference type="ARBA" id="ARBA00034003"/>
    </source>
</evidence>
<dbReference type="InterPro" id="IPR029710">
    <property type="entry name" value="LIG4"/>
</dbReference>
<evidence type="ECO:0000259" key="18">
    <source>
        <dbReference type="PROSITE" id="PS50160"/>
    </source>
</evidence>
<feature type="region of interest" description="Disordered" evidence="17">
    <location>
        <begin position="674"/>
        <end position="694"/>
    </location>
</feature>
<evidence type="ECO:0000256" key="8">
    <source>
        <dbReference type="ARBA" id="ARBA00022763"/>
    </source>
</evidence>
<dbReference type="InterPro" id="IPR036599">
    <property type="entry name" value="DNA_ligase_N_sf"/>
</dbReference>
<evidence type="ECO:0000313" key="21">
    <source>
        <dbReference type="Proteomes" id="UP000663850"/>
    </source>
</evidence>
<dbReference type="InterPro" id="IPR001357">
    <property type="entry name" value="BRCT_dom"/>
</dbReference>
<dbReference type="GO" id="GO:0046872">
    <property type="term" value="F:metal ion binding"/>
    <property type="evidence" value="ECO:0007669"/>
    <property type="project" value="UniProtKB-KW"/>
</dbReference>
<dbReference type="SUPFAM" id="SSF50249">
    <property type="entry name" value="Nucleic acid-binding proteins"/>
    <property type="match status" value="1"/>
</dbReference>
<evidence type="ECO:0000256" key="15">
    <source>
        <dbReference type="RuleBase" id="RU000617"/>
    </source>
</evidence>
<dbReference type="SUPFAM" id="SSF52113">
    <property type="entry name" value="BRCT domain"/>
    <property type="match status" value="2"/>
</dbReference>
<dbReference type="InterPro" id="IPR012310">
    <property type="entry name" value="DNA_ligase_ATP-dep_cent"/>
</dbReference>
<dbReference type="GO" id="GO:0071897">
    <property type="term" value="P:DNA biosynthetic process"/>
    <property type="evidence" value="ECO:0007669"/>
    <property type="project" value="InterPro"/>
</dbReference>
<evidence type="ECO:0000256" key="6">
    <source>
        <dbReference type="ARBA" id="ARBA00022737"/>
    </source>
</evidence>
<dbReference type="CDD" id="cd07968">
    <property type="entry name" value="OBF_DNA_ligase_IV"/>
    <property type="match status" value="1"/>
</dbReference>
<feature type="region of interest" description="Disordered" evidence="17">
    <location>
        <begin position="1"/>
        <end position="24"/>
    </location>
</feature>
<dbReference type="InterPro" id="IPR036420">
    <property type="entry name" value="BRCT_dom_sf"/>
</dbReference>
<dbReference type="Pfam" id="PF04675">
    <property type="entry name" value="DNA_ligase_A_N"/>
    <property type="match status" value="1"/>
</dbReference>
<evidence type="ECO:0000256" key="5">
    <source>
        <dbReference type="ARBA" id="ARBA00022723"/>
    </source>
</evidence>